<keyword evidence="4" id="KW-0963">Cytoplasm</keyword>
<keyword evidence="6" id="KW-1185">Reference proteome</keyword>
<dbReference type="WBParaSite" id="TMUE_3000011529.1">
    <property type="protein sequence ID" value="TMUE_3000011529.1"/>
    <property type="gene ID" value="WBGene00291145"/>
</dbReference>
<feature type="compositionally biased region" description="Polar residues" evidence="5">
    <location>
        <begin position="329"/>
        <end position="355"/>
    </location>
</feature>
<evidence type="ECO:0000313" key="6">
    <source>
        <dbReference type="Proteomes" id="UP000046395"/>
    </source>
</evidence>
<dbReference type="InterPro" id="IPR011990">
    <property type="entry name" value="TPR-like_helical_dom_sf"/>
</dbReference>
<feature type="region of interest" description="Disordered" evidence="5">
    <location>
        <begin position="328"/>
        <end position="359"/>
    </location>
</feature>
<dbReference type="AlphaFoldDB" id="A0A5S6QWQ6"/>
<organism evidence="6 7">
    <name type="scientific">Trichuris muris</name>
    <name type="common">Mouse whipworm</name>
    <dbReference type="NCBI Taxonomy" id="70415"/>
    <lineage>
        <taxon>Eukaryota</taxon>
        <taxon>Metazoa</taxon>
        <taxon>Ecdysozoa</taxon>
        <taxon>Nematoda</taxon>
        <taxon>Enoplea</taxon>
        <taxon>Dorylaimia</taxon>
        <taxon>Trichinellida</taxon>
        <taxon>Trichuridae</taxon>
        <taxon>Trichuris</taxon>
    </lineage>
</organism>
<dbReference type="InterPro" id="IPR007317">
    <property type="entry name" value="GET4"/>
</dbReference>
<dbReference type="GO" id="GO:0071818">
    <property type="term" value="C:BAT3 complex"/>
    <property type="evidence" value="ECO:0007669"/>
    <property type="project" value="TreeGrafter"/>
</dbReference>
<name>A0A5S6QWQ6_TRIMR</name>
<evidence type="ECO:0000256" key="5">
    <source>
        <dbReference type="SAM" id="MobiDB-lite"/>
    </source>
</evidence>
<reference evidence="7" key="1">
    <citation type="submission" date="2019-12" db="UniProtKB">
        <authorList>
            <consortium name="WormBaseParasite"/>
        </authorList>
    </citation>
    <scope>IDENTIFICATION</scope>
</reference>
<evidence type="ECO:0000256" key="3">
    <source>
        <dbReference type="ARBA" id="ARBA00022448"/>
    </source>
</evidence>
<dbReference type="PANTHER" id="PTHR12875">
    <property type="entry name" value="GOLGI TO ER TRAFFIC PROTEIN 4 HOMOLOG"/>
    <property type="match status" value="1"/>
</dbReference>
<dbReference type="FunFam" id="1.25.40.10:FF:000060">
    <property type="entry name" value="Golgi to ER traffic protein 4 homolog"/>
    <property type="match status" value="1"/>
</dbReference>
<evidence type="ECO:0000313" key="7">
    <source>
        <dbReference type="WBParaSite" id="TMUE_3000011529.1"/>
    </source>
</evidence>
<dbReference type="GO" id="GO:0045048">
    <property type="term" value="P:protein insertion into ER membrane"/>
    <property type="evidence" value="ECO:0007669"/>
    <property type="project" value="InterPro"/>
</dbReference>
<evidence type="ECO:0000256" key="4">
    <source>
        <dbReference type="ARBA" id="ARBA00022490"/>
    </source>
</evidence>
<dbReference type="Proteomes" id="UP000046395">
    <property type="component" value="Unassembled WGS sequence"/>
</dbReference>
<dbReference type="STRING" id="70415.A0A5S6QWQ6"/>
<dbReference type="Gene3D" id="1.25.40.10">
    <property type="entry name" value="Tetratricopeptide repeat domain"/>
    <property type="match status" value="1"/>
</dbReference>
<evidence type="ECO:0000256" key="1">
    <source>
        <dbReference type="ARBA" id="ARBA00004514"/>
    </source>
</evidence>
<protein>
    <submittedName>
        <fullName evidence="7">Golgi to ER traffic protein 4 homolog</fullName>
    </submittedName>
</protein>
<comment type="similarity">
    <text evidence="2">Belongs to the GET4 family.</text>
</comment>
<evidence type="ECO:0000256" key="2">
    <source>
        <dbReference type="ARBA" id="ARBA00005351"/>
    </source>
</evidence>
<comment type="subcellular location">
    <subcellularLocation>
        <location evidence="1">Cytoplasm</location>
        <location evidence="1">Cytosol</location>
    </subcellularLocation>
</comment>
<proteinExistence type="inferred from homology"/>
<keyword evidence="3" id="KW-0813">Transport</keyword>
<accession>A0A5S6QWQ6</accession>
<dbReference type="PANTHER" id="PTHR12875:SF0">
    <property type="entry name" value="GOLGI TO ER TRAFFIC PROTEIN 4 HOMOLOG"/>
    <property type="match status" value="1"/>
</dbReference>
<sequence length="371" mass="41294">MKDRFSRSIKQIYIKVGTRSMSTDQSKGKGSVLVSEAIQRNLEASNYYEALQLCKAVGSRLTAQKKIPELIDFLESVILPFSKAEKASCVEDLAKMFTNALLVGPAPMDSATLQKVKTVFGNLKPSQHYAPDRQQFLNHLITWSKHVVPEYSRGSPALHQCIAEIYALEENGAAAIRHFQLCQNGSQFGEYLAQYQQKYGIQSEADLTIAQAVLQRLCMDEKDVASDLFDSYVKHHPKWASSGNIPPFSSPLLNFIYLLLTAISKRRLNLFTALVEAYKPSIDRDPMFSEYLEKIAHINFTSCPKSSRLPNFLDNVLNSIFNDGELENDSNFTPKAGNSTQNDRATGSTAPSQYGNGAAAAERIMADEDLD</sequence>
<dbReference type="Pfam" id="PF04190">
    <property type="entry name" value="GET4"/>
    <property type="match status" value="1"/>
</dbReference>